<proteinExistence type="predicted"/>
<evidence type="ECO:0000313" key="2">
    <source>
        <dbReference type="Proteomes" id="UP000324800"/>
    </source>
</evidence>
<dbReference type="AlphaFoldDB" id="A0A5J4T5L4"/>
<comment type="caution">
    <text evidence="1">The sequence shown here is derived from an EMBL/GenBank/DDBJ whole genome shotgun (WGS) entry which is preliminary data.</text>
</comment>
<protein>
    <submittedName>
        <fullName evidence="1">Uncharacterized protein</fullName>
    </submittedName>
</protein>
<reference evidence="1 2" key="1">
    <citation type="submission" date="2019-03" db="EMBL/GenBank/DDBJ databases">
        <title>Single cell metagenomics reveals metabolic interactions within the superorganism composed of flagellate Streblomastix strix and complex community of Bacteroidetes bacteria on its surface.</title>
        <authorList>
            <person name="Treitli S.C."/>
            <person name="Kolisko M."/>
            <person name="Husnik F."/>
            <person name="Keeling P."/>
            <person name="Hampl V."/>
        </authorList>
    </citation>
    <scope>NUCLEOTIDE SEQUENCE [LARGE SCALE GENOMIC DNA]</scope>
    <source>
        <strain evidence="1">ST1C</strain>
    </source>
</reference>
<evidence type="ECO:0000313" key="1">
    <source>
        <dbReference type="EMBL" id="KAA6353302.1"/>
    </source>
</evidence>
<feature type="non-terminal residue" evidence="1">
    <location>
        <position position="1"/>
    </location>
</feature>
<accession>A0A5J4T5L4</accession>
<sequence length="288" mass="34306">FWYNLTCITKPDSKGIEIDRYSRTAEGKRLLFEFYNVQKENQREFLKKNQGFNRVDSLKVCQKYNININCYEFDDKYVEVPYKLFTNYHIDNQQAKDYNILLLNNDDGNQQLMYIISVEKLLGIKILPICNNHAIFTKDPNNNSKRKMDTHVKECQQNNGQIKKYITLEKFPKPFVPHITSNKTSRYLLVHNREPEYKATQYYITFWFQTEIQKIRGYQYPILTSTAVASTIKAKNYIKTISFDKTQDNFVEKRLDQVFSEALQIRDDNNFADDVPQRYEEHVIGFDL</sequence>
<name>A0A5J4T5L4_9EUKA</name>
<dbReference type="Proteomes" id="UP000324800">
    <property type="component" value="Unassembled WGS sequence"/>
</dbReference>
<dbReference type="EMBL" id="SNRW01038379">
    <property type="protein sequence ID" value="KAA6353302.1"/>
    <property type="molecule type" value="Genomic_DNA"/>
</dbReference>
<gene>
    <name evidence="1" type="ORF">EZS28_051171</name>
</gene>
<organism evidence="1 2">
    <name type="scientific">Streblomastix strix</name>
    <dbReference type="NCBI Taxonomy" id="222440"/>
    <lineage>
        <taxon>Eukaryota</taxon>
        <taxon>Metamonada</taxon>
        <taxon>Preaxostyla</taxon>
        <taxon>Oxymonadida</taxon>
        <taxon>Streblomastigidae</taxon>
        <taxon>Streblomastix</taxon>
    </lineage>
</organism>